<dbReference type="PANTHER" id="PTHR19853">
    <property type="entry name" value="WD REPEAT CONTAINING PROTEIN 3 WDR3"/>
    <property type="match status" value="1"/>
</dbReference>
<dbReference type="PANTHER" id="PTHR19853:SF0">
    <property type="entry name" value="WD REPEAT-CONTAINING PROTEIN 3"/>
    <property type="match status" value="1"/>
</dbReference>
<name>A0A0D3K442_EMIH1</name>
<dbReference type="InterPro" id="IPR020472">
    <property type="entry name" value="WD40_PAC1"/>
</dbReference>
<dbReference type="GO" id="GO:0034388">
    <property type="term" value="C:Pwp2p-containing subcomplex of 90S preribosome"/>
    <property type="evidence" value="ECO:0007669"/>
    <property type="project" value="TreeGrafter"/>
</dbReference>
<dbReference type="GO" id="GO:0032040">
    <property type="term" value="C:small-subunit processome"/>
    <property type="evidence" value="ECO:0007669"/>
    <property type="project" value="TreeGrafter"/>
</dbReference>
<dbReference type="SUPFAM" id="SSF50978">
    <property type="entry name" value="WD40 repeat-like"/>
    <property type="match status" value="1"/>
</dbReference>
<organism evidence="4 5">
    <name type="scientific">Emiliania huxleyi (strain CCMP1516)</name>
    <dbReference type="NCBI Taxonomy" id="280463"/>
    <lineage>
        <taxon>Eukaryota</taxon>
        <taxon>Haptista</taxon>
        <taxon>Haptophyta</taxon>
        <taxon>Prymnesiophyceae</taxon>
        <taxon>Isochrysidales</taxon>
        <taxon>Noelaerhabdaceae</taxon>
        <taxon>Emiliania</taxon>
    </lineage>
</organism>
<dbReference type="InterPro" id="IPR015943">
    <property type="entry name" value="WD40/YVTN_repeat-like_dom_sf"/>
</dbReference>
<dbReference type="Proteomes" id="UP000013827">
    <property type="component" value="Unassembled WGS sequence"/>
</dbReference>
<reference evidence="5" key="1">
    <citation type="journal article" date="2013" name="Nature">
        <title>Pan genome of the phytoplankton Emiliania underpins its global distribution.</title>
        <authorList>
            <person name="Read B.A."/>
            <person name="Kegel J."/>
            <person name="Klute M.J."/>
            <person name="Kuo A."/>
            <person name="Lefebvre S.C."/>
            <person name="Maumus F."/>
            <person name="Mayer C."/>
            <person name="Miller J."/>
            <person name="Monier A."/>
            <person name="Salamov A."/>
            <person name="Young J."/>
            <person name="Aguilar M."/>
            <person name="Claverie J.M."/>
            <person name="Frickenhaus S."/>
            <person name="Gonzalez K."/>
            <person name="Herman E.K."/>
            <person name="Lin Y.C."/>
            <person name="Napier J."/>
            <person name="Ogata H."/>
            <person name="Sarno A.F."/>
            <person name="Shmutz J."/>
            <person name="Schroeder D."/>
            <person name="de Vargas C."/>
            <person name="Verret F."/>
            <person name="von Dassow P."/>
            <person name="Valentin K."/>
            <person name="Van de Peer Y."/>
            <person name="Wheeler G."/>
            <person name="Dacks J.B."/>
            <person name="Delwiche C.F."/>
            <person name="Dyhrman S.T."/>
            <person name="Glockner G."/>
            <person name="John U."/>
            <person name="Richards T."/>
            <person name="Worden A.Z."/>
            <person name="Zhang X."/>
            <person name="Grigoriev I.V."/>
            <person name="Allen A.E."/>
            <person name="Bidle K."/>
            <person name="Borodovsky M."/>
            <person name="Bowler C."/>
            <person name="Brownlee C."/>
            <person name="Cock J.M."/>
            <person name="Elias M."/>
            <person name="Gladyshev V.N."/>
            <person name="Groth M."/>
            <person name="Guda C."/>
            <person name="Hadaegh A."/>
            <person name="Iglesias-Rodriguez M.D."/>
            <person name="Jenkins J."/>
            <person name="Jones B.M."/>
            <person name="Lawson T."/>
            <person name="Leese F."/>
            <person name="Lindquist E."/>
            <person name="Lobanov A."/>
            <person name="Lomsadze A."/>
            <person name="Malik S.B."/>
            <person name="Marsh M.E."/>
            <person name="Mackinder L."/>
            <person name="Mock T."/>
            <person name="Mueller-Roeber B."/>
            <person name="Pagarete A."/>
            <person name="Parker M."/>
            <person name="Probert I."/>
            <person name="Quesneville H."/>
            <person name="Raines C."/>
            <person name="Rensing S.A."/>
            <person name="Riano-Pachon D.M."/>
            <person name="Richier S."/>
            <person name="Rokitta S."/>
            <person name="Shiraiwa Y."/>
            <person name="Soanes D.M."/>
            <person name="van der Giezen M."/>
            <person name="Wahlund T.M."/>
            <person name="Williams B."/>
            <person name="Wilson W."/>
            <person name="Wolfe G."/>
            <person name="Wurch L.L."/>
        </authorList>
    </citation>
    <scope>NUCLEOTIDE SEQUENCE</scope>
</reference>
<dbReference type="SMART" id="SM00320">
    <property type="entry name" value="WD40"/>
    <property type="match status" value="3"/>
</dbReference>
<dbReference type="Pfam" id="PF25173">
    <property type="entry name" value="Beta-prop_WDR3_1st"/>
    <property type="match status" value="1"/>
</dbReference>
<dbReference type="PaxDb" id="2903-EOD30527"/>
<reference evidence="4" key="2">
    <citation type="submission" date="2024-10" db="UniProtKB">
        <authorList>
            <consortium name="EnsemblProtists"/>
        </authorList>
    </citation>
    <scope>IDENTIFICATION</scope>
</reference>
<dbReference type="PROSITE" id="PS50082">
    <property type="entry name" value="WD_REPEATS_2"/>
    <property type="match status" value="3"/>
</dbReference>
<dbReference type="GeneID" id="17275802"/>
<dbReference type="RefSeq" id="XP_005782956.1">
    <property type="nucleotide sequence ID" value="XM_005782899.1"/>
</dbReference>
<feature type="repeat" description="WD" evidence="3">
    <location>
        <begin position="114"/>
        <end position="155"/>
    </location>
</feature>
<dbReference type="InterPro" id="IPR001680">
    <property type="entry name" value="WD40_rpt"/>
</dbReference>
<accession>A0A0D3K442</accession>
<evidence type="ECO:0000313" key="4">
    <source>
        <dbReference type="EnsemblProtists" id="EOD30527"/>
    </source>
</evidence>
<feature type="repeat" description="WD" evidence="3">
    <location>
        <begin position="72"/>
        <end position="105"/>
    </location>
</feature>
<evidence type="ECO:0000256" key="2">
    <source>
        <dbReference type="ARBA" id="ARBA00022737"/>
    </source>
</evidence>
<sequence length="155" mass="16208">MLESVGVWPLRGGGTERRMRPRPTVAATASETTALQLSPDGEAVAVGYSDGTVRLWPVAGREPLLEEERVALSGHRSAVLCLAFAPDGSQLASGGADTLVVLWDVVAEAGVCKLRGHRGPVTGVAMIASLGALASVSKDGTLRLWDLHTQHCVQT</sequence>
<evidence type="ECO:0008006" key="6">
    <source>
        <dbReference type="Google" id="ProtNLM"/>
    </source>
</evidence>
<dbReference type="eggNOG" id="KOG0306">
    <property type="taxonomic scope" value="Eukaryota"/>
</dbReference>
<dbReference type="PROSITE" id="PS00678">
    <property type="entry name" value="WD_REPEATS_1"/>
    <property type="match status" value="2"/>
</dbReference>
<dbReference type="Gene3D" id="2.130.10.10">
    <property type="entry name" value="YVTN repeat-like/Quinoprotein amine dehydrogenase"/>
    <property type="match status" value="1"/>
</dbReference>
<dbReference type="InterPro" id="IPR051570">
    <property type="entry name" value="TBC1_cilium_biogenesis"/>
</dbReference>
<evidence type="ECO:0000256" key="3">
    <source>
        <dbReference type="PROSITE-ProRule" id="PRU00221"/>
    </source>
</evidence>
<dbReference type="AlphaFoldDB" id="A0A0D3K442"/>
<evidence type="ECO:0000313" key="5">
    <source>
        <dbReference type="Proteomes" id="UP000013827"/>
    </source>
</evidence>
<keyword evidence="1 3" id="KW-0853">WD repeat</keyword>
<dbReference type="HOGENOM" id="CLU_000288_57_18_1"/>
<dbReference type="EnsemblProtists" id="EOD30527">
    <property type="protein sequence ID" value="EOD30527"/>
    <property type="gene ID" value="EMIHUDRAFT_78190"/>
</dbReference>
<protein>
    <recommendedName>
        <fullName evidence="6">Guanine nucleotide-binding protein subunit beta-like protein</fullName>
    </recommendedName>
</protein>
<evidence type="ECO:0000256" key="1">
    <source>
        <dbReference type="ARBA" id="ARBA00022574"/>
    </source>
</evidence>
<dbReference type="InterPro" id="IPR036322">
    <property type="entry name" value="WD40_repeat_dom_sf"/>
</dbReference>
<dbReference type="InterPro" id="IPR019775">
    <property type="entry name" value="WD40_repeat_CS"/>
</dbReference>
<keyword evidence="5" id="KW-1185">Reference proteome</keyword>
<dbReference type="PROSITE" id="PS50294">
    <property type="entry name" value="WD_REPEATS_REGION"/>
    <property type="match status" value="3"/>
</dbReference>
<feature type="repeat" description="WD" evidence="3">
    <location>
        <begin position="25"/>
        <end position="66"/>
    </location>
</feature>
<proteinExistence type="predicted"/>
<keyword evidence="2" id="KW-0677">Repeat</keyword>
<dbReference type="KEGG" id="ehx:EMIHUDRAFT_78190"/>
<dbReference type="GO" id="GO:0030515">
    <property type="term" value="F:snoRNA binding"/>
    <property type="evidence" value="ECO:0007669"/>
    <property type="project" value="TreeGrafter"/>
</dbReference>
<dbReference type="STRING" id="2903.R1D661"/>
<dbReference type="GO" id="GO:0030490">
    <property type="term" value="P:maturation of SSU-rRNA"/>
    <property type="evidence" value="ECO:0007669"/>
    <property type="project" value="TreeGrafter"/>
</dbReference>
<dbReference type="PRINTS" id="PR00320">
    <property type="entry name" value="GPROTEINBRPT"/>
</dbReference>